<sequence length="170" mass="18446">MRKFGAACVFVLSIIAAPGAQAFCAYKGVLDAKTSVAQEFSDAQLVVRARVLSASDHLSDEDESWTEYRLEVLRAYKGRPPASLRFFTFRNSGGFYLDLPGLALPAAHDIGGEYLLFLNPAEDPDAVAEGWPVAAKGSYVVNYSCGVSAPWREVSPASRKQLLKLSGQVR</sequence>
<dbReference type="Proteomes" id="UP000249393">
    <property type="component" value="Unassembled WGS sequence"/>
</dbReference>
<gene>
    <name evidence="2" type="ORF">DI526_22570</name>
</gene>
<accession>A0A2W5WRC5</accession>
<dbReference type="RefSeq" id="WP_304283214.1">
    <property type="nucleotide sequence ID" value="NZ_QFQZ01000137.1"/>
</dbReference>
<keyword evidence="1" id="KW-0732">Signal</keyword>
<evidence type="ECO:0000313" key="2">
    <source>
        <dbReference type="EMBL" id="PZR30424.1"/>
    </source>
</evidence>
<dbReference type="InterPro" id="IPR008993">
    <property type="entry name" value="TIMP-like_OB-fold"/>
</dbReference>
<comment type="caution">
    <text evidence="2">The sequence shown here is derived from an EMBL/GenBank/DDBJ whole genome shotgun (WGS) entry which is preliminary data.</text>
</comment>
<proteinExistence type="predicted"/>
<organism evidence="2 3">
    <name type="scientific">Caulobacter segnis</name>
    <dbReference type="NCBI Taxonomy" id="88688"/>
    <lineage>
        <taxon>Bacteria</taxon>
        <taxon>Pseudomonadati</taxon>
        <taxon>Pseudomonadota</taxon>
        <taxon>Alphaproteobacteria</taxon>
        <taxon>Caulobacterales</taxon>
        <taxon>Caulobacteraceae</taxon>
        <taxon>Caulobacter</taxon>
    </lineage>
</organism>
<reference evidence="2 3" key="1">
    <citation type="submission" date="2017-08" db="EMBL/GenBank/DDBJ databases">
        <title>Infants hospitalized years apart are colonized by the same room-sourced microbial strains.</title>
        <authorList>
            <person name="Brooks B."/>
            <person name="Olm M.R."/>
            <person name="Firek B.A."/>
            <person name="Baker R."/>
            <person name="Thomas B.C."/>
            <person name="Morowitz M.J."/>
            <person name="Banfield J.F."/>
        </authorList>
    </citation>
    <scope>NUCLEOTIDE SEQUENCE [LARGE SCALE GENOMIC DNA]</scope>
    <source>
        <strain evidence="2">S2_003_000_R2_4</strain>
    </source>
</reference>
<protein>
    <submittedName>
        <fullName evidence="2">Uncharacterized protein</fullName>
    </submittedName>
</protein>
<dbReference type="AlphaFoldDB" id="A0A2W5WRC5"/>
<dbReference type="Gene3D" id="2.40.50.120">
    <property type="match status" value="1"/>
</dbReference>
<feature type="signal peptide" evidence="1">
    <location>
        <begin position="1"/>
        <end position="22"/>
    </location>
</feature>
<feature type="chain" id="PRO_5015910954" evidence="1">
    <location>
        <begin position="23"/>
        <end position="170"/>
    </location>
</feature>
<name>A0A2W5WRC5_9CAUL</name>
<evidence type="ECO:0000313" key="3">
    <source>
        <dbReference type="Proteomes" id="UP000249393"/>
    </source>
</evidence>
<evidence type="ECO:0000256" key="1">
    <source>
        <dbReference type="SAM" id="SignalP"/>
    </source>
</evidence>
<dbReference type="EMBL" id="QFQZ01000137">
    <property type="protein sequence ID" value="PZR30424.1"/>
    <property type="molecule type" value="Genomic_DNA"/>
</dbReference>